<proteinExistence type="predicted"/>
<dbReference type="Proteomes" id="UP000236584">
    <property type="component" value="Chromosome"/>
</dbReference>
<dbReference type="OrthoDB" id="162070at2157"/>
<sequence>MVDHHVEIGVPQQILDSLPDSEGDAAQDMKQAVAGLETRLNRAIDSAESESEAAGYAVDVLERLEDDLERYDEFVPELRAWGQSPIYAIAWRNLQADLILQIHEHDWLSGHIDRERNHRLVEDGIRFGKR</sequence>
<dbReference type="KEGG" id="srub:C2R22_19015"/>
<dbReference type="InterPro" id="IPR058277">
    <property type="entry name" value="DUF7971"/>
</dbReference>
<gene>
    <name evidence="1" type="ORF">C2R22_19015</name>
</gene>
<accession>A0A2I8VNL6</accession>
<evidence type="ECO:0000313" key="2">
    <source>
        <dbReference type="Proteomes" id="UP000236584"/>
    </source>
</evidence>
<evidence type="ECO:0000313" key="1">
    <source>
        <dbReference type="EMBL" id="AUV83475.1"/>
    </source>
</evidence>
<dbReference type="RefSeq" id="WP_103427164.1">
    <property type="nucleotide sequence ID" value="NZ_CP026309.1"/>
</dbReference>
<dbReference type="GeneID" id="35594229"/>
<reference evidence="1 2" key="1">
    <citation type="submission" date="2018-01" db="EMBL/GenBank/DDBJ databases">
        <title>Complete genome sequence of Salinigranum rubrum GX10T, an extremely halophilic archaeon isolated from a marine solar saltern.</title>
        <authorList>
            <person name="Han S."/>
        </authorList>
    </citation>
    <scope>NUCLEOTIDE SEQUENCE [LARGE SCALE GENOMIC DNA]</scope>
    <source>
        <strain evidence="1 2">GX10</strain>
    </source>
</reference>
<organism evidence="1 2">
    <name type="scientific">Salinigranum rubrum</name>
    <dbReference type="NCBI Taxonomy" id="755307"/>
    <lineage>
        <taxon>Archaea</taxon>
        <taxon>Methanobacteriati</taxon>
        <taxon>Methanobacteriota</taxon>
        <taxon>Stenosarchaea group</taxon>
        <taxon>Halobacteria</taxon>
        <taxon>Halobacteriales</taxon>
        <taxon>Haloferacaceae</taxon>
        <taxon>Salinigranum</taxon>
    </lineage>
</organism>
<keyword evidence="2" id="KW-1185">Reference proteome</keyword>
<protein>
    <submittedName>
        <fullName evidence="1">Uncharacterized protein</fullName>
    </submittedName>
</protein>
<name>A0A2I8VNL6_9EURY</name>
<dbReference type="Pfam" id="PF25926">
    <property type="entry name" value="DUF7971"/>
    <property type="match status" value="1"/>
</dbReference>
<dbReference type="AlphaFoldDB" id="A0A2I8VNL6"/>
<dbReference type="EMBL" id="CP026309">
    <property type="protein sequence ID" value="AUV83475.1"/>
    <property type="molecule type" value="Genomic_DNA"/>
</dbReference>